<evidence type="ECO:0000256" key="1">
    <source>
        <dbReference type="SAM" id="Phobius"/>
    </source>
</evidence>
<keyword evidence="1" id="KW-0472">Membrane</keyword>
<name>A0AAV9RUJ3_9TELE</name>
<reference evidence="2 3" key="1">
    <citation type="submission" date="2021-06" db="EMBL/GenBank/DDBJ databases">
        <authorList>
            <person name="Palmer J.M."/>
        </authorList>
    </citation>
    <scope>NUCLEOTIDE SEQUENCE [LARGE SCALE GENOMIC DNA]</scope>
    <source>
        <strain evidence="2 3">MEX-2019</strain>
        <tissue evidence="2">Muscle</tissue>
    </source>
</reference>
<comment type="caution">
    <text evidence="2">The sequence shown here is derived from an EMBL/GenBank/DDBJ whole genome shotgun (WGS) entry which is preliminary data.</text>
</comment>
<dbReference type="AlphaFoldDB" id="A0AAV9RUJ3"/>
<protein>
    <submittedName>
        <fullName evidence="2">Uncharacterized protein</fullName>
    </submittedName>
</protein>
<feature type="transmembrane region" description="Helical" evidence="1">
    <location>
        <begin position="60"/>
        <end position="78"/>
    </location>
</feature>
<gene>
    <name evidence="2" type="ORF">CRENBAI_020643</name>
</gene>
<evidence type="ECO:0000313" key="3">
    <source>
        <dbReference type="Proteomes" id="UP001311232"/>
    </source>
</evidence>
<dbReference type="Proteomes" id="UP001311232">
    <property type="component" value="Unassembled WGS sequence"/>
</dbReference>
<keyword evidence="1" id="KW-1133">Transmembrane helix</keyword>
<organism evidence="2 3">
    <name type="scientific">Crenichthys baileyi</name>
    <name type="common">White River springfish</name>
    <dbReference type="NCBI Taxonomy" id="28760"/>
    <lineage>
        <taxon>Eukaryota</taxon>
        <taxon>Metazoa</taxon>
        <taxon>Chordata</taxon>
        <taxon>Craniata</taxon>
        <taxon>Vertebrata</taxon>
        <taxon>Euteleostomi</taxon>
        <taxon>Actinopterygii</taxon>
        <taxon>Neopterygii</taxon>
        <taxon>Teleostei</taxon>
        <taxon>Neoteleostei</taxon>
        <taxon>Acanthomorphata</taxon>
        <taxon>Ovalentaria</taxon>
        <taxon>Atherinomorphae</taxon>
        <taxon>Cyprinodontiformes</taxon>
        <taxon>Goodeidae</taxon>
        <taxon>Crenichthys</taxon>
    </lineage>
</organism>
<keyword evidence="3" id="KW-1185">Reference proteome</keyword>
<keyword evidence="1" id="KW-0812">Transmembrane</keyword>
<accession>A0AAV9RUJ3</accession>
<evidence type="ECO:0000313" key="2">
    <source>
        <dbReference type="EMBL" id="KAK5612452.1"/>
    </source>
</evidence>
<sequence>MKEGTREEGICSAFVVCMKYSRKVSYCLKKPSCFIMVALKSSVQCSLEGYIKTDIKAHKGGILLLFLTILSASILFHHCRISLTTSQSKHGVSKSIINVDG</sequence>
<dbReference type="EMBL" id="JAHHUM010001442">
    <property type="protein sequence ID" value="KAK5612452.1"/>
    <property type="molecule type" value="Genomic_DNA"/>
</dbReference>
<proteinExistence type="predicted"/>